<feature type="transmembrane region" description="Helical" evidence="9">
    <location>
        <begin position="630"/>
        <end position="649"/>
    </location>
</feature>
<keyword evidence="3" id="KW-0808">Transferase</keyword>
<dbReference type="EMBL" id="KL198017">
    <property type="protein sequence ID" value="KDQ20538.1"/>
    <property type="molecule type" value="Genomic_DNA"/>
</dbReference>
<dbReference type="PANTHER" id="PTHR13533:SF1">
    <property type="entry name" value="N-ACETYLNEURAMINATE 9-O-ACETYLTRANSFERASE"/>
    <property type="match status" value="1"/>
</dbReference>
<name>A0A067MXP9_BOTB1</name>
<feature type="transmembrane region" description="Helical" evidence="9">
    <location>
        <begin position="514"/>
        <end position="534"/>
    </location>
</feature>
<evidence type="ECO:0000256" key="5">
    <source>
        <dbReference type="ARBA" id="ARBA00022989"/>
    </source>
</evidence>
<organism evidence="11 12">
    <name type="scientific">Botryobasidium botryosum (strain FD-172 SS1)</name>
    <dbReference type="NCBI Taxonomy" id="930990"/>
    <lineage>
        <taxon>Eukaryota</taxon>
        <taxon>Fungi</taxon>
        <taxon>Dikarya</taxon>
        <taxon>Basidiomycota</taxon>
        <taxon>Agaricomycotina</taxon>
        <taxon>Agaricomycetes</taxon>
        <taxon>Cantharellales</taxon>
        <taxon>Botryobasidiaceae</taxon>
        <taxon>Botryobasidium</taxon>
    </lineage>
</organism>
<dbReference type="GO" id="GO:0016740">
    <property type="term" value="F:transferase activity"/>
    <property type="evidence" value="ECO:0007669"/>
    <property type="project" value="UniProtKB-KW"/>
</dbReference>
<evidence type="ECO:0000256" key="1">
    <source>
        <dbReference type="ARBA" id="ARBA00004141"/>
    </source>
</evidence>
<evidence type="ECO:0000256" key="9">
    <source>
        <dbReference type="SAM" id="Phobius"/>
    </source>
</evidence>
<feature type="region of interest" description="Disordered" evidence="8">
    <location>
        <begin position="803"/>
        <end position="841"/>
    </location>
</feature>
<feature type="transmembrane region" description="Helical" evidence="9">
    <location>
        <begin position="12"/>
        <end position="35"/>
    </location>
</feature>
<dbReference type="InParanoid" id="A0A067MXP9"/>
<proteinExistence type="inferred from homology"/>
<comment type="similarity">
    <text evidence="2">Belongs to the PC-esterase family. CASD1 subfamily.</text>
</comment>
<protein>
    <recommendedName>
        <fullName evidence="10">Cas1p 10 TM acyl transferase domain-containing protein</fullName>
    </recommendedName>
</protein>
<feature type="transmembrane region" description="Helical" evidence="9">
    <location>
        <begin position="587"/>
        <end position="609"/>
    </location>
</feature>
<feature type="transmembrane region" description="Helical" evidence="9">
    <location>
        <begin position="655"/>
        <end position="673"/>
    </location>
</feature>
<feature type="transmembrane region" description="Helical" evidence="9">
    <location>
        <begin position="367"/>
        <end position="384"/>
    </location>
</feature>
<dbReference type="GO" id="GO:0005975">
    <property type="term" value="P:carbohydrate metabolic process"/>
    <property type="evidence" value="ECO:0007669"/>
    <property type="project" value="UniProtKB-ARBA"/>
</dbReference>
<evidence type="ECO:0000256" key="8">
    <source>
        <dbReference type="SAM" id="MobiDB-lite"/>
    </source>
</evidence>
<dbReference type="Pfam" id="PF07779">
    <property type="entry name" value="Cas1_AcylT"/>
    <property type="match status" value="1"/>
</dbReference>
<evidence type="ECO:0000259" key="10">
    <source>
        <dbReference type="Pfam" id="PF07779"/>
    </source>
</evidence>
<dbReference type="AlphaFoldDB" id="A0A067MXP9"/>
<comment type="subcellular location">
    <subcellularLocation>
        <location evidence="1">Membrane</location>
        <topology evidence="1">Multi-pass membrane protein</topology>
    </subcellularLocation>
</comment>
<dbReference type="PANTHER" id="PTHR13533">
    <property type="entry name" value="N-ACETYLNEURAMINATE 9-O-ACETYLTRANSFERASE"/>
    <property type="match status" value="1"/>
</dbReference>
<feature type="transmembrane region" description="Helical" evidence="9">
    <location>
        <begin position="546"/>
        <end position="567"/>
    </location>
</feature>
<keyword evidence="4 9" id="KW-0812">Transmembrane</keyword>
<evidence type="ECO:0000256" key="4">
    <source>
        <dbReference type="ARBA" id="ARBA00022692"/>
    </source>
</evidence>
<feature type="transmembrane region" description="Helical" evidence="9">
    <location>
        <begin position="685"/>
        <end position="707"/>
    </location>
</feature>
<evidence type="ECO:0000256" key="2">
    <source>
        <dbReference type="ARBA" id="ARBA00010666"/>
    </source>
</evidence>
<feature type="domain" description="Cas1p 10 TM acyl transferase" evidence="10">
    <location>
        <begin position="315"/>
        <end position="759"/>
    </location>
</feature>
<gene>
    <name evidence="11" type="ORF">BOTBODRAFT_26553</name>
</gene>
<evidence type="ECO:0000256" key="6">
    <source>
        <dbReference type="ARBA" id="ARBA00023136"/>
    </source>
</evidence>
<keyword evidence="6 9" id="KW-0472">Membrane</keyword>
<feature type="transmembrane region" description="Helical" evidence="9">
    <location>
        <begin position="464"/>
        <end position="481"/>
    </location>
</feature>
<evidence type="ECO:0000256" key="7">
    <source>
        <dbReference type="ARBA" id="ARBA00023180"/>
    </source>
</evidence>
<feature type="compositionally biased region" description="Basic and acidic residues" evidence="8">
    <location>
        <begin position="808"/>
        <end position="832"/>
    </location>
</feature>
<feature type="region of interest" description="Disordered" evidence="8">
    <location>
        <begin position="761"/>
        <end position="791"/>
    </location>
</feature>
<keyword evidence="5 9" id="KW-1133">Transmembrane helix</keyword>
<keyword evidence="7" id="KW-0325">Glycoprotein</keyword>
<keyword evidence="12" id="KW-1185">Reference proteome</keyword>
<accession>A0A067MXP9</accession>
<feature type="transmembrane region" description="Helical" evidence="9">
    <location>
        <begin position="399"/>
        <end position="417"/>
    </location>
</feature>
<evidence type="ECO:0000313" key="11">
    <source>
        <dbReference type="EMBL" id="KDQ20538.1"/>
    </source>
</evidence>
<feature type="compositionally biased region" description="Low complexity" evidence="8">
    <location>
        <begin position="761"/>
        <end position="780"/>
    </location>
</feature>
<feature type="transmembrane region" description="Helical" evidence="9">
    <location>
        <begin position="488"/>
        <end position="508"/>
    </location>
</feature>
<dbReference type="InterPro" id="IPR012419">
    <property type="entry name" value="Cas1_AcylTrans_dom"/>
</dbReference>
<dbReference type="GO" id="GO:0016020">
    <property type="term" value="C:membrane"/>
    <property type="evidence" value="ECO:0007669"/>
    <property type="project" value="UniProtKB-SubCell"/>
</dbReference>
<feature type="transmembrane region" description="Helical" evidence="9">
    <location>
        <begin position="328"/>
        <end position="347"/>
    </location>
</feature>
<dbReference type="GO" id="GO:0005794">
    <property type="term" value="C:Golgi apparatus"/>
    <property type="evidence" value="ECO:0007669"/>
    <property type="project" value="UniProtKB-ARBA"/>
</dbReference>
<dbReference type="HOGENOM" id="CLU_008003_0_1_1"/>
<evidence type="ECO:0000313" key="12">
    <source>
        <dbReference type="Proteomes" id="UP000027195"/>
    </source>
</evidence>
<sequence length="888" mass="99138">MVASKGFALNPSWAHYLASGTIAATFALGVLRFLLIDWSDSLSCNALLTDGQWLDQGFGNWQPQGCMMQTYKAGDAASCLAARRVLFIGDSVMRQLYFATSHMSDPSLPARPPSDNEKHANHTYTTKSGAEFQFIWDPFLNTSYTQTVLSHTSTSPSQKPTLLVLGSGLWYLRYAESGGISAWETMIDTTFEAISNGMPGIAEQVMFLPVEQVVPSKLSPERARSIRLSDVEAMNSDLYHRIMPPYSSFFSATPFLDPYMPSEPSVPISLPLAFNQMLSPSETEDGIHFSEKILKTQANILLNFQCNDLLPKKFPFDKTCCNSYPTPSILQTSVILLIVTWGPIAILGRSFLANRPRIAAFFPGEDYAPSVSIFGLAVGLTFFADRTGLWLKEQKQYDPWSFGILSLLALLAGLATMKKADKDLGFLNREQTDEWKGWMQIAILIYHYLRASQISGIYNPIRVLVAAYLFMTGYGHTTFYLKKADFGFLRIAQVMVRLNLLTIALAYVMDTDYLSYYFSPLVSQWFIIIYATMYAGSRFNDRTAFVILKILASMAIVTWLFSEPWILQGLFDILARFFNIHWSAKEWTFRVTLDLWIVYAGMLTAIAYIKIRELRLTDHPRWPLAQRASIILSAAAMLWFFFFELMQPSKFTYNAYHPYISIIPVLAFVVLRNANPILRSASSRLFCFIGTCSLETFILQFHIWLAGDSKGLLLVIPGTRWRPVNVVITTVIFVYLSHRVAEATGTMTTWVCGVQKKSLPTANPAPPSSSSSAPQPSASSHGGSRVGGGNREEEVPLTLLVDGQPSKEGSHLTADHQREPDTPIRPHGRWLDRLSQTPNPPSASNRLFSNPLGWMSDSGGKQGIPLGLKTAVVFGVLWGLNMAWPSPS</sequence>
<reference evidence="12" key="1">
    <citation type="journal article" date="2014" name="Proc. Natl. Acad. Sci. U.S.A.">
        <title>Extensive sampling of basidiomycete genomes demonstrates inadequacy of the white-rot/brown-rot paradigm for wood decay fungi.</title>
        <authorList>
            <person name="Riley R."/>
            <person name="Salamov A.A."/>
            <person name="Brown D.W."/>
            <person name="Nagy L.G."/>
            <person name="Floudas D."/>
            <person name="Held B.W."/>
            <person name="Levasseur A."/>
            <person name="Lombard V."/>
            <person name="Morin E."/>
            <person name="Otillar R."/>
            <person name="Lindquist E.A."/>
            <person name="Sun H."/>
            <person name="LaButti K.M."/>
            <person name="Schmutz J."/>
            <person name="Jabbour D."/>
            <person name="Luo H."/>
            <person name="Baker S.E."/>
            <person name="Pisabarro A.G."/>
            <person name="Walton J.D."/>
            <person name="Blanchette R.A."/>
            <person name="Henrissat B."/>
            <person name="Martin F."/>
            <person name="Cullen D."/>
            <person name="Hibbett D.S."/>
            <person name="Grigoriev I.V."/>
        </authorList>
    </citation>
    <scope>NUCLEOTIDE SEQUENCE [LARGE SCALE GENOMIC DNA]</scope>
    <source>
        <strain evidence="12">FD-172 SS1</strain>
    </source>
</reference>
<dbReference type="OrthoDB" id="1932925at2759"/>
<evidence type="ECO:0000256" key="3">
    <source>
        <dbReference type="ARBA" id="ARBA00022679"/>
    </source>
</evidence>
<dbReference type="Proteomes" id="UP000027195">
    <property type="component" value="Unassembled WGS sequence"/>
</dbReference>